<proteinExistence type="predicted"/>
<keyword evidence="4" id="KW-1185">Reference proteome</keyword>
<evidence type="ECO:0000313" key="4">
    <source>
        <dbReference type="Proteomes" id="UP000605848"/>
    </source>
</evidence>
<organism evidence="2 4">
    <name type="scientific">Microvirga aerilata</name>
    <dbReference type="NCBI Taxonomy" id="670292"/>
    <lineage>
        <taxon>Bacteria</taxon>
        <taxon>Pseudomonadati</taxon>
        <taxon>Pseudomonadota</taxon>
        <taxon>Alphaproteobacteria</taxon>
        <taxon>Hyphomicrobiales</taxon>
        <taxon>Methylobacteriaceae</taxon>
        <taxon>Microvirga</taxon>
    </lineage>
</organism>
<feature type="non-terminal residue" evidence="2">
    <location>
        <position position="1"/>
    </location>
</feature>
<dbReference type="EMBL" id="JAEQMY010000143">
    <property type="protein sequence ID" value="MBL0408061.1"/>
    <property type="molecule type" value="Genomic_DNA"/>
</dbReference>
<reference evidence="2" key="1">
    <citation type="submission" date="2021-01" db="EMBL/GenBank/DDBJ databases">
        <title>Microvirga sp.</title>
        <authorList>
            <person name="Kim M.K."/>
        </authorList>
    </citation>
    <scope>NUCLEOTIDE SEQUENCE</scope>
    <source>
        <strain evidence="2">5420S-16</strain>
    </source>
</reference>
<evidence type="ECO:0000259" key="1">
    <source>
        <dbReference type="Pfam" id="PF11972"/>
    </source>
</evidence>
<name>A0A937D2E7_9HYPH</name>
<dbReference type="AlphaFoldDB" id="A0A937D2E7"/>
<gene>
    <name evidence="2" type="ORF">JKG68_29640</name>
    <name evidence="3" type="ORF">JKG68_32130</name>
</gene>
<comment type="caution">
    <text evidence="2">The sequence shown here is derived from an EMBL/GenBank/DDBJ whole genome shotgun (WGS) entry which is preliminary data.</text>
</comment>
<dbReference type="Proteomes" id="UP000605848">
    <property type="component" value="Unassembled WGS sequence"/>
</dbReference>
<accession>A0A937D2E7</accession>
<evidence type="ECO:0000313" key="3">
    <source>
        <dbReference type="EMBL" id="MBL0408513.1"/>
    </source>
</evidence>
<sequence length="30" mass="3356">KAVDLMLAQLGGARPRELTGRTRYRAWGIV</sequence>
<feature type="domain" description="HTH DNA binding" evidence="1">
    <location>
        <begin position="1"/>
        <end position="30"/>
    </location>
</feature>
<dbReference type="EMBL" id="JAEQMY010000253">
    <property type="protein sequence ID" value="MBL0408513.1"/>
    <property type="molecule type" value="Genomic_DNA"/>
</dbReference>
<dbReference type="InterPro" id="IPR021068">
    <property type="entry name" value="HTH_DNA-bd"/>
</dbReference>
<dbReference type="Pfam" id="PF11972">
    <property type="entry name" value="HTH_13"/>
    <property type="match status" value="1"/>
</dbReference>
<evidence type="ECO:0000313" key="2">
    <source>
        <dbReference type="EMBL" id="MBL0408061.1"/>
    </source>
</evidence>
<protein>
    <recommendedName>
        <fullName evidence="1">HTH DNA binding domain-containing protein</fullName>
    </recommendedName>
</protein>